<feature type="binding site" evidence="10">
    <location>
        <position position="194"/>
    </location>
    <ligand>
        <name>L-serine</name>
        <dbReference type="ChEBI" id="CHEBI:33384"/>
    </ligand>
</feature>
<dbReference type="InterPro" id="IPR033729">
    <property type="entry name" value="SerRS_core"/>
</dbReference>
<dbReference type="InterPro" id="IPR045864">
    <property type="entry name" value="aa-tRNA-synth_II/BPL/LPL"/>
</dbReference>
<evidence type="ECO:0000259" key="12">
    <source>
        <dbReference type="PROSITE" id="PS50862"/>
    </source>
</evidence>
<proteinExistence type="inferred from homology"/>
<reference evidence="14" key="1">
    <citation type="submission" date="2025-08" db="UniProtKB">
        <authorList>
            <consortium name="RefSeq"/>
        </authorList>
    </citation>
    <scope>IDENTIFICATION</scope>
    <source>
        <tissue evidence="14">Gonad</tissue>
    </source>
</reference>
<evidence type="ECO:0000256" key="10">
    <source>
        <dbReference type="PIRSR" id="PIRSR001529-1"/>
    </source>
</evidence>
<feature type="binding site" evidence="10">
    <location>
        <position position="163"/>
    </location>
    <ligand>
        <name>L-serine</name>
        <dbReference type="ChEBI" id="CHEBI:33384"/>
    </ligand>
</feature>
<evidence type="ECO:0000256" key="9">
    <source>
        <dbReference type="ARBA" id="ARBA00048823"/>
    </source>
</evidence>
<dbReference type="GO" id="GO:0004828">
    <property type="term" value="F:serine-tRNA ligase activity"/>
    <property type="evidence" value="ECO:0007669"/>
    <property type="project" value="UniProtKB-EC"/>
</dbReference>
<protein>
    <recommendedName>
        <fullName evidence="2">serine--tRNA ligase</fullName>
        <ecNumber evidence="2">6.1.1.11</ecNumber>
    </recommendedName>
    <alternativeName>
        <fullName evidence="7">Seryl-tRNA synthetase</fullName>
    </alternativeName>
</protein>
<keyword evidence="3" id="KW-0436">Ligase</keyword>
<dbReference type="InterPro" id="IPR002317">
    <property type="entry name" value="Ser-tRNA-ligase_type_1"/>
</dbReference>
<feature type="binding site" evidence="11">
    <location>
        <begin position="283"/>
        <end position="286"/>
    </location>
    <ligand>
        <name>ATP</name>
        <dbReference type="ChEBI" id="CHEBI:30616"/>
    </ligand>
</feature>
<evidence type="ECO:0000256" key="8">
    <source>
        <dbReference type="ARBA" id="ARBA00047929"/>
    </source>
</evidence>
<evidence type="ECO:0000256" key="3">
    <source>
        <dbReference type="ARBA" id="ARBA00022598"/>
    </source>
</evidence>
<feature type="domain" description="Aminoacyl-transfer RNA synthetases class-II family profile" evidence="12">
    <location>
        <begin position="65"/>
        <end position="343"/>
    </location>
</feature>
<dbReference type="Pfam" id="PF00587">
    <property type="entry name" value="tRNA-synt_2b"/>
    <property type="match status" value="1"/>
</dbReference>
<dbReference type="GeneID" id="109466011"/>
<keyword evidence="6" id="KW-0030">Aminoacyl-tRNA synthetase</keyword>
<dbReference type="SUPFAM" id="SSF55681">
    <property type="entry name" value="Class II aaRS and biotin synthetases"/>
    <property type="match status" value="1"/>
</dbReference>
<comment type="catalytic activity">
    <reaction evidence="9">
        <text>tRNA(Ser) + L-serine + ATP = L-seryl-tRNA(Ser) + AMP + diphosphate + H(+)</text>
        <dbReference type="Rhea" id="RHEA:12292"/>
        <dbReference type="Rhea" id="RHEA-COMP:9669"/>
        <dbReference type="Rhea" id="RHEA-COMP:9703"/>
        <dbReference type="ChEBI" id="CHEBI:15378"/>
        <dbReference type="ChEBI" id="CHEBI:30616"/>
        <dbReference type="ChEBI" id="CHEBI:33019"/>
        <dbReference type="ChEBI" id="CHEBI:33384"/>
        <dbReference type="ChEBI" id="CHEBI:78442"/>
        <dbReference type="ChEBI" id="CHEBI:78533"/>
        <dbReference type="ChEBI" id="CHEBI:456215"/>
        <dbReference type="EC" id="6.1.1.11"/>
    </reaction>
</comment>
<evidence type="ECO:0000256" key="2">
    <source>
        <dbReference type="ARBA" id="ARBA00012840"/>
    </source>
</evidence>
<keyword evidence="13" id="KW-1185">Reference proteome</keyword>
<dbReference type="PANTHER" id="PTHR11778">
    <property type="entry name" value="SERYL-TRNA SYNTHETASE"/>
    <property type="match status" value="1"/>
</dbReference>
<dbReference type="CDD" id="cd00770">
    <property type="entry name" value="SerRS_core"/>
    <property type="match status" value="1"/>
</dbReference>
<comment type="similarity">
    <text evidence="1">Belongs to the class-II aminoacyl-tRNA synthetase family. Type-1 seryl-tRNA synthetase subfamily.</text>
</comment>
<dbReference type="Proteomes" id="UP000515135">
    <property type="component" value="Unplaced"/>
</dbReference>
<dbReference type="EC" id="6.1.1.11" evidence="2"/>
<evidence type="ECO:0000313" key="14">
    <source>
        <dbReference type="RefSeq" id="XP_019619089.1"/>
    </source>
</evidence>
<feature type="binding site" evidence="11">
    <location>
        <begin position="194"/>
        <end position="196"/>
    </location>
    <ligand>
        <name>ATP</name>
        <dbReference type="ChEBI" id="CHEBI:30616"/>
    </ligand>
</feature>
<keyword evidence="4" id="KW-0547">Nucleotide-binding</keyword>
<dbReference type="GO" id="GO:0006434">
    <property type="term" value="P:seryl-tRNA aminoacylation"/>
    <property type="evidence" value="ECO:0007669"/>
    <property type="project" value="InterPro"/>
</dbReference>
<feature type="site" description="Important for serine binding" evidence="10">
    <location>
        <position position="318"/>
    </location>
</feature>
<evidence type="ECO:0000256" key="7">
    <source>
        <dbReference type="ARBA" id="ARBA00031113"/>
    </source>
</evidence>
<accession>A0A6P4Y9V6</accession>
<comment type="catalytic activity">
    <reaction evidence="8">
        <text>tRNA(Sec) + L-serine + ATP = L-seryl-tRNA(Sec) + AMP + diphosphate + H(+)</text>
        <dbReference type="Rhea" id="RHEA:42580"/>
        <dbReference type="Rhea" id="RHEA-COMP:9742"/>
        <dbReference type="Rhea" id="RHEA-COMP:10128"/>
        <dbReference type="ChEBI" id="CHEBI:15378"/>
        <dbReference type="ChEBI" id="CHEBI:30616"/>
        <dbReference type="ChEBI" id="CHEBI:33019"/>
        <dbReference type="ChEBI" id="CHEBI:33384"/>
        <dbReference type="ChEBI" id="CHEBI:78442"/>
        <dbReference type="ChEBI" id="CHEBI:78533"/>
        <dbReference type="ChEBI" id="CHEBI:456215"/>
        <dbReference type="EC" id="6.1.1.11"/>
    </reaction>
</comment>
<dbReference type="PROSITE" id="PS50862">
    <property type="entry name" value="AA_TRNA_LIGASE_II"/>
    <property type="match status" value="1"/>
</dbReference>
<dbReference type="AlphaFoldDB" id="A0A6P4Y9V6"/>
<evidence type="ECO:0000256" key="6">
    <source>
        <dbReference type="ARBA" id="ARBA00023146"/>
    </source>
</evidence>
<organism evidence="13 14">
    <name type="scientific">Branchiostoma belcheri</name>
    <name type="common">Amphioxus</name>
    <dbReference type="NCBI Taxonomy" id="7741"/>
    <lineage>
        <taxon>Eukaryota</taxon>
        <taxon>Metazoa</taxon>
        <taxon>Chordata</taxon>
        <taxon>Cephalochordata</taxon>
        <taxon>Leptocardii</taxon>
        <taxon>Amphioxiformes</taxon>
        <taxon>Branchiostomatidae</taxon>
        <taxon>Branchiostoma</taxon>
    </lineage>
</organism>
<dbReference type="GO" id="GO:0005524">
    <property type="term" value="F:ATP binding"/>
    <property type="evidence" value="ECO:0007669"/>
    <property type="project" value="UniProtKB-KW"/>
</dbReference>
<dbReference type="InterPro" id="IPR006195">
    <property type="entry name" value="aa-tRNA-synth_II"/>
</dbReference>
<gene>
    <name evidence="14" type="primary">LOC109466011</name>
</gene>
<dbReference type="FunFam" id="3.30.930.10:FF:000078">
    <property type="entry name" value="Seryl-tRNA synthetase"/>
    <property type="match status" value="1"/>
</dbReference>
<sequence>MQVKGRQLRQEFNESSHTETELNSQLYDILLRLPNSCHPSTPVGDESQARLVEMVGEKPSFTFVPRGHLELAERLNILQLRHLANVSGHRSYYLKGAGAQLQHALVQFTQDRLYQQGFTPLVVPDFFYPAILEGCGMMKAGAFDTQIYTLDSSKHEGLCLAGTAEVGIAGMYKDHVLRADQLPQKAFAVSTCYRAETWSGSEPYGIYRVHHFTKIEMFGVTANDHGTESERMQQEFVSLQKDLYSELGLCFHILDMPTQELGLSAHRKYDVEVWMPGRDSFGEVSSASNCTDYQSKRLHIRYETDQEDPKYAHTVNATACAVPRLIVAILENFQQEDGSVVVPQALQPYMGGRKVITALDGLPMKYMGRERRMFKQHQKKFSKYR</sequence>
<dbReference type="RefSeq" id="XP_019619089.1">
    <property type="nucleotide sequence ID" value="XM_019763530.1"/>
</dbReference>
<keyword evidence="5 11" id="KW-0067">ATP-binding</keyword>
<dbReference type="Gene3D" id="3.30.930.10">
    <property type="entry name" value="Bira Bifunctional Protein, Domain 2"/>
    <property type="match status" value="1"/>
</dbReference>
<feature type="binding site" evidence="10">
    <location>
        <position position="316"/>
    </location>
    <ligand>
        <name>L-serine</name>
        <dbReference type="ChEBI" id="CHEBI:33384"/>
    </ligand>
</feature>
<dbReference type="NCBIfam" id="TIGR00414">
    <property type="entry name" value="serS"/>
    <property type="match status" value="1"/>
</dbReference>
<dbReference type="InterPro" id="IPR002314">
    <property type="entry name" value="aa-tRNA-synt_IIb"/>
</dbReference>
<evidence type="ECO:0000256" key="11">
    <source>
        <dbReference type="PIRSR" id="PIRSR001529-2"/>
    </source>
</evidence>
<dbReference type="OrthoDB" id="10264585at2759"/>
<feature type="binding site" evidence="11">
    <location>
        <begin position="209"/>
        <end position="212"/>
    </location>
    <ligand>
        <name>ATP</name>
        <dbReference type="ChEBI" id="CHEBI:30616"/>
    </ligand>
</feature>
<feature type="binding site" evidence="10">
    <location>
        <position position="216"/>
    </location>
    <ligand>
        <name>L-serine</name>
        <dbReference type="ChEBI" id="CHEBI:33384"/>
    </ligand>
</feature>
<evidence type="ECO:0000256" key="1">
    <source>
        <dbReference type="ARBA" id="ARBA00010728"/>
    </source>
</evidence>
<name>A0A6P4Y9V6_BRABE</name>
<evidence type="ECO:0000256" key="5">
    <source>
        <dbReference type="ARBA" id="ARBA00022840"/>
    </source>
</evidence>
<dbReference type="PIRSF" id="PIRSF001529">
    <property type="entry name" value="Ser-tRNA-synth_IIa"/>
    <property type="match status" value="1"/>
</dbReference>
<dbReference type="PRINTS" id="PR00981">
    <property type="entry name" value="TRNASYNTHSER"/>
</dbReference>
<evidence type="ECO:0000313" key="13">
    <source>
        <dbReference type="Proteomes" id="UP000515135"/>
    </source>
</evidence>
<evidence type="ECO:0000256" key="4">
    <source>
        <dbReference type="ARBA" id="ARBA00022741"/>
    </source>
</evidence>